<protein>
    <recommendedName>
        <fullName evidence="2">Fe2OG dioxygenase domain-containing protein</fullName>
    </recommendedName>
</protein>
<accession>A0A381TUL8</accession>
<gene>
    <name evidence="1" type="ORF">METZ01_LOCUS72589</name>
</gene>
<evidence type="ECO:0008006" key="2">
    <source>
        <dbReference type="Google" id="ProtNLM"/>
    </source>
</evidence>
<evidence type="ECO:0000313" key="1">
    <source>
        <dbReference type="EMBL" id="SVA19735.1"/>
    </source>
</evidence>
<name>A0A381TUL8_9ZZZZ</name>
<dbReference type="EMBL" id="UINC01005196">
    <property type="protein sequence ID" value="SVA19735.1"/>
    <property type="molecule type" value="Genomic_DNA"/>
</dbReference>
<reference evidence="1" key="1">
    <citation type="submission" date="2018-05" db="EMBL/GenBank/DDBJ databases">
        <authorList>
            <person name="Lanie J.A."/>
            <person name="Ng W.-L."/>
            <person name="Kazmierczak K.M."/>
            <person name="Andrzejewski T.M."/>
            <person name="Davidsen T.M."/>
            <person name="Wayne K.J."/>
            <person name="Tettelin H."/>
            <person name="Glass J.I."/>
            <person name="Rusch D."/>
            <person name="Podicherti R."/>
            <person name="Tsui H.-C.T."/>
            <person name="Winkler M.E."/>
        </authorList>
    </citation>
    <scope>NUCLEOTIDE SEQUENCE</scope>
</reference>
<sequence length="176" mass="20919">MINIIDNFLENEHYTRLIGEHLEYSKVHWFGRKAEPRNSLHELIIKTAPFDYVTGATAWYNIRPKDPKWHNDIDSYCTQNRKRYYPLKLPQYTVLYYVKSPESRGELELGTGDRIKAIENRCVSFPCNIPHRVREYKGNRVSIGIIWWFDVPVIYGSLGVEDIKTMPRVWEIEDRV</sequence>
<dbReference type="Gene3D" id="2.60.120.620">
    <property type="entry name" value="q2cbj1_9rhob like domain"/>
    <property type="match status" value="1"/>
</dbReference>
<organism evidence="1">
    <name type="scientific">marine metagenome</name>
    <dbReference type="NCBI Taxonomy" id="408172"/>
    <lineage>
        <taxon>unclassified sequences</taxon>
        <taxon>metagenomes</taxon>
        <taxon>ecological metagenomes</taxon>
    </lineage>
</organism>
<dbReference type="AlphaFoldDB" id="A0A381TUL8"/>
<proteinExistence type="predicted"/>